<keyword evidence="2" id="KW-0812">Transmembrane</keyword>
<feature type="compositionally biased region" description="Polar residues" evidence="1">
    <location>
        <begin position="1104"/>
        <end position="1115"/>
    </location>
</feature>
<feature type="region of interest" description="Disordered" evidence="1">
    <location>
        <begin position="1099"/>
        <end position="1122"/>
    </location>
</feature>
<keyword evidence="2" id="KW-1133">Transmembrane helix</keyword>
<feature type="compositionally biased region" description="Polar residues" evidence="1">
    <location>
        <begin position="102"/>
        <end position="113"/>
    </location>
</feature>
<feature type="transmembrane region" description="Helical" evidence="2">
    <location>
        <begin position="1026"/>
        <end position="1047"/>
    </location>
</feature>
<feature type="transmembrane region" description="Helical" evidence="2">
    <location>
        <begin position="1053"/>
        <end position="1071"/>
    </location>
</feature>
<feature type="compositionally biased region" description="Polar residues" evidence="1">
    <location>
        <begin position="1"/>
        <end position="13"/>
    </location>
</feature>
<gene>
    <name evidence="3" type="primary">Slc35f4_1</name>
    <name evidence="3" type="ORF">g.9851</name>
</gene>
<evidence type="ECO:0000256" key="2">
    <source>
        <dbReference type="SAM" id="Phobius"/>
    </source>
</evidence>
<feature type="transmembrane region" description="Helical" evidence="2">
    <location>
        <begin position="398"/>
        <end position="419"/>
    </location>
</feature>
<feature type="transmembrane region" description="Helical" evidence="2">
    <location>
        <begin position="930"/>
        <end position="950"/>
    </location>
</feature>
<feature type="compositionally biased region" description="Basic and acidic residues" evidence="1">
    <location>
        <begin position="579"/>
        <end position="594"/>
    </location>
</feature>
<feature type="region of interest" description="Disordered" evidence="1">
    <location>
        <begin position="224"/>
        <end position="283"/>
    </location>
</feature>
<dbReference type="InterPro" id="IPR037185">
    <property type="entry name" value="EmrE-like"/>
</dbReference>
<feature type="compositionally biased region" description="Low complexity" evidence="1">
    <location>
        <begin position="170"/>
        <end position="188"/>
    </location>
</feature>
<feature type="compositionally biased region" description="Basic residues" evidence="1">
    <location>
        <begin position="532"/>
        <end position="542"/>
    </location>
</feature>
<accession>A0A6G1SDQ1</accession>
<feature type="compositionally biased region" description="Polar residues" evidence="1">
    <location>
        <begin position="503"/>
        <end position="514"/>
    </location>
</feature>
<feature type="compositionally biased region" description="Low complexity" evidence="1">
    <location>
        <begin position="478"/>
        <end position="497"/>
    </location>
</feature>
<feature type="compositionally biased region" description="Polar residues" evidence="1">
    <location>
        <begin position="139"/>
        <end position="152"/>
    </location>
</feature>
<dbReference type="PANTHER" id="PTHR19346">
    <property type="entry name" value="SUGAR PHOSPHATE TRANSPORTER DOMAIN-CONTAINING PROTEIN"/>
    <property type="match status" value="1"/>
</dbReference>
<proteinExistence type="predicted"/>
<feature type="transmembrane region" description="Helical" evidence="2">
    <location>
        <begin position="962"/>
        <end position="987"/>
    </location>
</feature>
<sequence length="1122" mass="123225">MWRNISWNSTDSTLPEGMHRHETGPYFKTPSMQSAGSSQSGGTIAPTQPPTAPGQGAPVILCATDETQQLKEAPIEPAQLAPQPTVNRPADDRPDKRDSFESVGQHSQPSASSMLELVGAQSPRRNDNLGGSEPEAGQPRSTSTTGATTAPVQQQQQMQRRTRFKETPRQMSSGGQQQQLLSPGGNSSTHANQSAPGHHHGFRSRLSSISGALQHPKLARRFFSGHSDTSDHQNQQQASTVQITTTSIDSPQHGRADSSTGPNSSYPMTMQAEHEPRPLTSSSGRRLSQLFLPQMNQSSLLNQMQDPYASNELIPPHLLGLYGQPPLVGGVGQTSPGGHRSSWADTSLFGRLSNVRPSLDSGYQGTGQMRHSFDARSEQCNEQDNEDSPNCMQIMKKLFFSLVLGTIVAICWVMIIHTLKWIAIRGNEFELWQLQLQQQQQLLLQAHTQLQPPSANYNSPDNIHQANLLLAHQSIQVAKQQQQQTSSNTTTAKSNNTMRTAEGVSNETAATSARPQLYQGDQEEADTGLVGQRRRRRRRGHRMSNNDTQASGRDDDEIKEALDRRTRRALLGQPAPTRASHEQFGRQAKRDNDASHSTAVVPFASMITGGRQQQLPGANRRIKQSTAQGDDDAGGQLPSLVGESGRIEELPQRRRLMQLSSISHEQVPRTNSNSNNNDKPVAADQYRQRPTAGLANQQSAGMRVLAEMGDENDELDSSGNDLTTILPLGPQNQPMNNGALDQSAAASATMSILPTSPASGDPDQSAPQHLSSAIERSPAPVDGQVGEAQVLVYKAPFFTSWFVSIWNIAFMPVFTIISSCCFRNEESTTKKLLAESISQFMDNGLTTLQFLGRCAFFSLLWIGTIFGIVYSLAYLDATVVMALFACSVALVYLLSWVLLHQQFVGVRIVAVIICTTGIALLAYMDNSKTLGSVLIVAGSALCSAVYKVIYQRMFGFWSIAQMSLFFTLIGLFNAFLMWPVALLLYFLGVELIAWRHIPWFHLIAAGALHLTANIVAYFGPICSYDIFLTLGLMFAVVLSAVIDVTFYKITFSGMKLAGVVLLMIGFLVCLLPENWNECLYDLANERFIRWKKQRSLKKSRNKVQDMSTGQMSRLRTPSGRVK</sequence>
<feature type="region of interest" description="Disordered" evidence="1">
    <location>
        <begin position="711"/>
        <end position="772"/>
    </location>
</feature>
<feature type="transmembrane region" description="Helical" evidence="2">
    <location>
        <begin position="906"/>
        <end position="924"/>
    </location>
</feature>
<feature type="region of interest" description="Disordered" evidence="1">
    <location>
        <begin position="477"/>
        <end position="652"/>
    </location>
</feature>
<dbReference type="AlphaFoldDB" id="A0A6G1SDQ1"/>
<dbReference type="InterPro" id="IPR026505">
    <property type="entry name" value="Solute_c_fam_35_mem_F3/F4"/>
</dbReference>
<feature type="transmembrane region" description="Helical" evidence="2">
    <location>
        <begin position="801"/>
        <end position="822"/>
    </location>
</feature>
<feature type="compositionally biased region" description="Polar residues" evidence="1">
    <location>
        <begin position="257"/>
        <end position="268"/>
    </location>
</feature>
<feature type="compositionally biased region" description="Low complexity" evidence="1">
    <location>
        <begin position="31"/>
        <end position="42"/>
    </location>
</feature>
<keyword evidence="2" id="KW-0472">Membrane</keyword>
<evidence type="ECO:0000256" key="1">
    <source>
        <dbReference type="SAM" id="MobiDB-lite"/>
    </source>
</evidence>
<feature type="transmembrane region" description="Helical" evidence="2">
    <location>
        <begin position="879"/>
        <end position="899"/>
    </location>
</feature>
<feature type="compositionally biased region" description="Polar residues" evidence="1">
    <location>
        <begin position="663"/>
        <end position="678"/>
    </location>
</feature>
<feature type="compositionally biased region" description="Basic and acidic residues" evidence="1">
    <location>
        <begin position="89"/>
        <end position="100"/>
    </location>
</feature>
<name>A0A6G1SDQ1_9ACAR</name>
<protein>
    <submittedName>
        <fullName evidence="3">Solute carrier family 35 member F4</fullName>
    </submittedName>
</protein>
<reference evidence="3" key="1">
    <citation type="submission" date="2018-10" db="EMBL/GenBank/DDBJ databases">
        <title>Transcriptome assembly of Aceria tosichella (Wheat curl mite) Type 2.</title>
        <authorList>
            <person name="Scully E.D."/>
            <person name="Geib S.M."/>
            <person name="Palmer N.A."/>
            <person name="Gupta A.K."/>
            <person name="Sarath G."/>
            <person name="Tatineni S."/>
        </authorList>
    </citation>
    <scope>NUCLEOTIDE SEQUENCE</scope>
    <source>
        <strain evidence="3">LincolnNE</strain>
    </source>
</reference>
<feature type="region of interest" description="Disordered" evidence="1">
    <location>
        <begin position="663"/>
        <end position="682"/>
    </location>
</feature>
<feature type="region of interest" description="Disordered" evidence="1">
    <location>
        <begin position="74"/>
        <end position="203"/>
    </location>
</feature>
<feature type="transmembrane region" description="Helical" evidence="2">
    <location>
        <begin position="999"/>
        <end position="1019"/>
    </location>
</feature>
<dbReference type="SUPFAM" id="SSF103481">
    <property type="entry name" value="Multidrug resistance efflux transporter EmrE"/>
    <property type="match status" value="1"/>
</dbReference>
<dbReference type="PANTHER" id="PTHR19346:SF4">
    <property type="entry name" value="SUGAR PHOSPHATE TRANSPORTER DOMAIN-CONTAINING PROTEIN"/>
    <property type="match status" value="1"/>
</dbReference>
<feature type="transmembrane region" description="Helical" evidence="2">
    <location>
        <begin position="850"/>
        <end position="873"/>
    </location>
</feature>
<evidence type="ECO:0000313" key="3">
    <source>
        <dbReference type="EMBL" id="MDE48624.1"/>
    </source>
</evidence>
<feature type="compositionally biased region" description="Polar residues" evidence="1">
    <location>
        <begin position="232"/>
        <end position="250"/>
    </location>
</feature>
<organism evidence="3">
    <name type="scientific">Aceria tosichella</name>
    <name type="common">wheat curl mite</name>
    <dbReference type="NCBI Taxonomy" id="561515"/>
    <lineage>
        <taxon>Eukaryota</taxon>
        <taxon>Metazoa</taxon>
        <taxon>Ecdysozoa</taxon>
        <taxon>Arthropoda</taxon>
        <taxon>Chelicerata</taxon>
        <taxon>Arachnida</taxon>
        <taxon>Acari</taxon>
        <taxon>Acariformes</taxon>
        <taxon>Trombidiformes</taxon>
        <taxon>Prostigmata</taxon>
        <taxon>Eupodina</taxon>
        <taxon>Eriophyoidea</taxon>
        <taxon>Eriophyidae</taxon>
        <taxon>Eriophyinae</taxon>
        <taxon>Aceriini</taxon>
        <taxon>Aceria</taxon>
    </lineage>
</organism>
<dbReference type="EMBL" id="GGYP01003853">
    <property type="protein sequence ID" value="MDE48624.1"/>
    <property type="molecule type" value="Transcribed_RNA"/>
</dbReference>
<feature type="compositionally biased region" description="Polar residues" evidence="1">
    <location>
        <begin position="730"/>
        <end position="758"/>
    </location>
</feature>
<feature type="region of interest" description="Disordered" evidence="1">
    <location>
        <begin position="1"/>
        <end position="58"/>
    </location>
</feature>